<feature type="signal peptide" evidence="2">
    <location>
        <begin position="1"/>
        <end position="29"/>
    </location>
</feature>
<reference evidence="4" key="2">
    <citation type="journal article" date="2021" name="Microbiol. Resour. Announc.">
        <title>Complete Genome Sequences of Three Human Oral Treponema parvum Isolates.</title>
        <authorList>
            <person name="Zeng H."/>
            <person name="Watt R.M."/>
        </authorList>
    </citation>
    <scope>NUCLEOTIDE SEQUENCE</scope>
    <source>
        <strain evidence="4">ATCC 700773</strain>
    </source>
</reference>
<evidence type="ECO:0000259" key="3">
    <source>
        <dbReference type="Pfam" id="PF13084"/>
    </source>
</evidence>
<feature type="compositionally biased region" description="Basic and acidic residues" evidence="1">
    <location>
        <begin position="52"/>
        <end position="62"/>
    </location>
</feature>
<name>A0A975ICT2_9SPIR</name>
<dbReference type="Pfam" id="PF13084">
    <property type="entry name" value="DUF3943"/>
    <property type="match status" value="1"/>
</dbReference>
<dbReference type="EMBL" id="CP054257">
    <property type="protein sequence ID" value="QTQ12117.1"/>
    <property type="molecule type" value="Genomic_DNA"/>
</dbReference>
<feature type="compositionally biased region" description="Basic and acidic residues" evidence="1">
    <location>
        <begin position="34"/>
        <end position="44"/>
    </location>
</feature>
<feature type="domain" description="DUF3943" evidence="3">
    <location>
        <begin position="165"/>
        <end position="245"/>
    </location>
</feature>
<organism evidence="4 5">
    <name type="scientific">Treponema parvum</name>
    <dbReference type="NCBI Taxonomy" id="138851"/>
    <lineage>
        <taxon>Bacteria</taxon>
        <taxon>Pseudomonadati</taxon>
        <taxon>Spirochaetota</taxon>
        <taxon>Spirochaetia</taxon>
        <taxon>Spirochaetales</taxon>
        <taxon>Treponemataceae</taxon>
        <taxon>Treponema</taxon>
    </lineage>
</organism>
<dbReference type="Proteomes" id="UP000671995">
    <property type="component" value="Chromosome"/>
</dbReference>
<feature type="chain" id="PRO_5036870385" evidence="2">
    <location>
        <begin position="30"/>
        <end position="557"/>
    </location>
</feature>
<gene>
    <name evidence="4" type="ORF">HRI96_07870</name>
</gene>
<proteinExistence type="predicted"/>
<keyword evidence="2" id="KW-0732">Signal</keyword>
<sequence length="557" mass="62635">MNKSNIYKKVVSAAAFVFALSFISAKQSAQIDTDPQRSFKRSRDTVYSGEGPAKRDETAAQDKQDKTIALNFAANLDTERAPAEIRFSPLEIGFAAGSASGSSADFTADSLESGGETAPKKHYLTALSVMMLDNFVISGWNRFVGNRSWAKVNWESTRYFYEHEISWDTDWYWTNFVLHPYQGGLYYMASRASNLNQLESFGVTVLGSAIWEWFFERNSPSINDMVYTTVGAFAVGEMLYRLSVEADEISRLLSAALNPNRLLTDIMNGEKQRGSTGNIRELSFKLGAGTARTYTNFSSDFGDDTEIFPAFFSPEIHVVYNDPYGWDSNVPFGQFELDIGGAVGVGSGKGASSVEEKLMYDIHITSSGMMFSRFIDLGENKDTSVGMIFDYDFIWHSFTELSSLALGAAFKQRIRNPGGSKIEWQLHADALILGTTDYYYYRREKVPPPDETFRDYNYTVGNETVLKFKYTSKNGFILDTDFHGYAMYVFNHQLQDNMFTGWEMIGIGTVNYEIPVSPKLNIGIGNQIYAKKTFYSDIPEIFQAVYTGSLFARLKLK</sequence>
<evidence type="ECO:0000256" key="2">
    <source>
        <dbReference type="SAM" id="SignalP"/>
    </source>
</evidence>
<dbReference type="RefSeq" id="WP_210116831.1">
    <property type="nucleotide sequence ID" value="NZ_CP054257.1"/>
</dbReference>
<accession>A0A975ICT2</accession>
<evidence type="ECO:0000313" key="5">
    <source>
        <dbReference type="Proteomes" id="UP000671995"/>
    </source>
</evidence>
<feature type="region of interest" description="Disordered" evidence="1">
    <location>
        <begin position="33"/>
        <end position="62"/>
    </location>
</feature>
<reference evidence="4" key="1">
    <citation type="submission" date="2020-05" db="EMBL/GenBank/DDBJ databases">
        <authorList>
            <person name="Zeng H."/>
            <person name="Chan Y.K."/>
            <person name="Watt R.M."/>
        </authorList>
    </citation>
    <scope>NUCLEOTIDE SEQUENCE</scope>
    <source>
        <strain evidence="4">ATCC 700773</strain>
    </source>
</reference>
<protein>
    <submittedName>
        <fullName evidence="4">DUF3943 domain-containing protein</fullName>
    </submittedName>
</protein>
<evidence type="ECO:0000256" key="1">
    <source>
        <dbReference type="SAM" id="MobiDB-lite"/>
    </source>
</evidence>
<evidence type="ECO:0000313" key="4">
    <source>
        <dbReference type="EMBL" id="QTQ12117.1"/>
    </source>
</evidence>
<dbReference type="InterPro" id="IPR025079">
    <property type="entry name" value="DUF3943"/>
</dbReference>
<dbReference type="AlphaFoldDB" id="A0A975ICT2"/>